<feature type="compositionally biased region" description="Basic and acidic residues" evidence="1">
    <location>
        <begin position="101"/>
        <end position="119"/>
    </location>
</feature>
<accession>A0A1Q9DPT4</accession>
<dbReference type="EMBL" id="LSRX01000443">
    <property type="protein sequence ID" value="OLP97171.1"/>
    <property type="molecule type" value="Genomic_DNA"/>
</dbReference>
<reference evidence="2 3" key="1">
    <citation type="submission" date="2016-02" db="EMBL/GenBank/DDBJ databases">
        <title>Genome analysis of coral dinoflagellate symbionts highlights evolutionary adaptations to a symbiotic lifestyle.</title>
        <authorList>
            <person name="Aranda M."/>
            <person name="Li Y."/>
            <person name="Liew Y.J."/>
            <person name="Baumgarten S."/>
            <person name="Simakov O."/>
            <person name="Wilson M."/>
            <person name="Piel J."/>
            <person name="Ashoor H."/>
            <person name="Bougouffa S."/>
            <person name="Bajic V.B."/>
            <person name="Ryu T."/>
            <person name="Ravasi T."/>
            <person name="Bayer T."/>
            <person name="Micklem G."/>
            <person name="Kim H."/>
            <person name="Bhak J."/>
            <person name="Lajeunesse T.C."/>
            <person name="Voolstra C.R."/>
        </authorList>
    </citation>
    <scope>NUCLEOTIDE SEQUENCE [LARGE SCALE GENOMIC DNA]</scope>
    <source>
        <strain evidence="2 3">CCMP2467</strain>
    </source>
</reference>
<evidence type="ECO:0000313" key="3">
    <source>
        <dbReference type="Proteomes" id="UP000186817"/>
    </source>
</evidence>
<gene>
    <name evidence="2" type="ORF">AK812_SmicGene20522</name>
</gene>
<evidence type="ECO:0000256" key="1">
    <source>
        <dbReference type="SAM" id="MobiDB-lite"/>
    </source>
</evidence>
<dbReference type="OMA" id="KPRESVM"/>
<evidence type="ECO:0000313" key="2">
    <source>
        <dbReference type="EMBL" id="OLP97171.1"/>
    </source>
</evidence>
<dbReference type="Proteomes" id="UP000186817">
    <property type="component" value="Unassembled WGS sequence"/>
</dbReference>
<dbReference type="OrthoDB" id="420736at2759"/>
<protein>
    <submittedName>
        <fullName evidence="2">Uncharacterized protein</fullName>
    </submittedName>
</protein>
<feature type="region of interest" description="Disordered" evidence="1">
    <location>
        <begin position="100"/>
        <end position="155"/>
    </location>
</feature>
<dbReference type="AlphaFoldDB" id="A0A1Q9DPT4"/>
<keyword evidence="3" id="KW-1185">Reference proteome</keyword>
<proteinExistence type="predicted"/>
<organism evidence="2 3">
    <name type="scientific">Symbiodinium microadriaticum</name>
    <name type="common">Dinoflagellate</name>
    <name type="synonym">Zooxanthella microadriatica</name>
    <dbReference type="NCBI Taxonomy" id="2951"/>
    <lineage>
        <taxon>Eukaryota</taxon>
        <taxon>Sar</taxon>
        <taxon>Alveolata</taxon>
        <taxon>Dinophyceae</taxon>
        <taxon>Suessiales</taxon>
        <taxon>Symbiodiniaceae</taxon>
        <taxon>Symbiodinium</taxon>
    </lineage>
</organism>
<comment type="caution">
    <text evidence="2">The sequence shown here is derived from an EMBL/GenBank/DDBJ whole genome shotgun (WGS) entry which is preliminary data.</text>
</comment>
<sequence>MNTSTRILLETSVCFALHGRDVKVMERTAIEITGGTTEWTSRLSLKKAMERYGEVMGCHMGQRGVDKPVVRYVTGEVAQAAHEALRKGEIVLDGMILQGDWKPDRPRPAAEPMKPRESVMEMTSRDFLTGMKARGDRSRSRDRRRRSRSRDRRRR</sequence>
<feature type="compositionally biased region" description="Basic residues" evidence="1">
    <location>
        <begin position="140"/>
        <end position="155"/>
    </location>
</feature>
<name>A0A1Q9DPT4_SYMMI</name>